<reference evidence="1" key="1">
    <citation type="submission" date="2024-12" db="EMBL/GenBank/DDBJ databases">
        <authorList>
            <person name="Wu N."/>
        </authorList>
    </citation>
    <scope>NUCLEOTIDE SEQUENCE</scope>
    <source>
        <strain evidence="1">P15</strain>
    </source>
</reference>
<keyword evidence="2" id="KW-1185">Reference proteome</keyword>
<protein>
    <submittedName>
        <fullName evidence="1">Response regulator</fullName>
    </submittedName>
</protein>
<organism evidence="1 2">
    <name type="scientific">Paenibacillus mesotrionivorans</name>
    <dbReference type="NCBI Taxonomy" id="3160968"/>
    <lineage>
        <taxon>Bacteria</taxon>
        <taxon>Bacillati</taxon>
        <taxon>Bacillota</taxon>
        <taxon>Bacilli</taxon>
        <taxon>Bacillales</taxon>
        <taxon>Paenibacillaceae</taxon>
        <taxon>Paenibacillus</taxon>
    </lineage>
</organism>
<evidence type="ECO:0000313" key="1">
    <source>
        <dbReference type="EMBL" id="MFM9328931.1"/>
    </source>
</evidence>
<name>A0ACC7NXY7_9BACL</name>
<sequence>MEKKKIMVVDDTAFMRMVMRTIMEELGHEVVAEAQNGAEAVNMYHFVRPDLITMDITMPEMDGVSALRKIKTMDASAKVVMCSAMGQREMVLDAIRSGASDFVVKPIQKERVSEAIQKTFSRA</sequence>
<evidence type="ECO:0000313" key="2">
    <source>
        <dbReference type="Proteomes" id="UP001631969"/>
    </source>
</evidence>
<dbReference type="Proteomes" id="UP001631969">
    <property type="component" value="Unassembled WGS sequence"/>
</dbReference>
<gene>
    <name evidence="1" type="ORF">ACI1P1_11565</name>
</gene>
<comment type="caution">
    <text evidence="1">The sequence shown here is derived from an EMBL/GenBank/DDBJ whole genome shotgun (WGS) entry which is preliminary data.</text>
</comment>
<proteinExistence type="predicted"/>
<accession>A0ACC7NXY7</accession>
<dbReference type="EMBL" id="JBJURJ010000006">
    <property type="protein sequence ID" value="MFM9328931.1"/>
    <property type="molecule type" value="Genomic_DNA"/>
</dbReference>